<dbReference type="AlphaFoldDB" id="A0A0F7V7M1"/>
<accession>A0A0F7V7M1</accession>
<organism evidence="2">
    <name type="scientific">Toxoplasma gondii (strain ATCC 50861 / VEG)</name>
    <dbReference type="NCBI Taxonomy" id="432359"/>
    <lineage>
        <taxon>Eukaryota</taxon>
        <taxon>Sar</taxon>
        <taxon>Alveolata</taxon>
        <taxon>Apicomplexa</taxon>
        <taxon>Conoidasida</taxon>
        <taxon>Coccidia</taxon>
        <taxon>Eucoccidiorida</taxon>
        <taxon>Eimeriorina</taxon>
        <taxon>Sarcocystidae</taxon>
        <taxon>Toxoplasma</taxon>
    </lineage>
</organism>
<proteinExistence type="predicted"/>
<name>A0A0F7V7M1_TOXGV</name>
<keyword evidence="1" id="KW-0812">Transmembrane</keyword>
<dbReference type="EMBL" id="LN714500">
    <property type="protein sequence ID" value="CEL76782.1"/>
    <property type="molecule type" value="Genomic_DNA"/>
</dbReference>
<feature type="transmembrane region" description="Helical" evidence="1">
    <location>
        <begin position="6"/>
        <end position="30"/>
    </location>
</feature>
<evidence type="ECO:0008006" key="3">
    <source>
        <dbReference type="Google" id="ProtNLM"/>
    </source>
</evidence>
<evidence type="ECO:0000256" key="1">
    <source>
        <dbReference type="SAM" id="Phobius"/>
    </source>
</evidence>
<protein>
    <recommendedName>
        <fullName evidence="3">Transmembrane protein</fullName>
    </recommendedName>
</protein>
<gene>
    <name evidence="2" type="ORF">BN1205_063350</name>
</gene>
<keyword evidence="1" id="KW-0472">Membrane</keyword>
<evidence type="ECO:0000313" key="2">
    <source>
        <dbReference type="EMBL" id="CEL76782.1"/>
    </source>
</evidence>
<reference evidence="2" key="1">
    <citation type="journal article" date="2015" name="PLoS ONE">
        <title>Comprehensive Evaluation of Toxoplasma gondii VEG and Neospora caninum LIV Genomes with Tachyzoite Stage Transcriptome and Proteome Defines Novel Transcript Features.</title>
        <authorList>
            <person name="Ramaprasad A."/>
            <person name="Mourier T."/>
            <person name="Naeem R."/>
            <person name="Malas T.B."/>
            <person name="Moussa E."/>
            <person name="Panigrahi A."/>
            <person name="Vermont S.J."/>
            <person name="Otto T.D."/>
            <person name="Wastling J."/>
            <person name="Pain A."/>
        </authorList>
    </citation>
    <scope>NUCLEOTIDE SEQUENCE</scope>
    <source>
        <strain evidence="2">VEG</strain>
    </source>
</reference>
<sequence length="1037" mass="113589">MADWQLIAFVSFSVAGVLLVVLVVVTVVLLRRRRCNRMNYCDKVLELKENLKAAHAAKEAKEEEFTSLRRSVADFDAERSLLLKRLESCGTNSTPEEIRRCLRELQLYLAFQSANSSCLRKAVNSDCTKGPPALLAEVWLVHGQIYTARDDDSYPSLDDFPPPFSHTRRLAYGRKRSNIRITECSASNEEKPLAGAAGVSTVGPFPGGETHCAGPPSRWCRPRHRRDCCSILDPREGQASTSSHANTFFVDSRAAGCSGEETTVTTETCPNPTETGGCQASCSRSATETVTCGETHGEGQTLLKSNAVEACTIEGFNPPETSVLVEGATLRAGCCPGNKACCPTAVIPAHTFAPEYIFIGEQWLPGPYETAKNCFHDIPLVRLAKFSRPDHVKTDSFKTDVYQHVLPYAHRLENVLLSSEHTSSLDLGSCSRDHIKLQSRALVGILPSLHVSTKAVSFPHLRYSLVEYNIERLTCISRRAMRDYIGETLNQPLYIIVRVFERNSVPGATPPASPDNEQTDELVSEKEQESWTLVYEAPPVCLTELEGRVMDDEVITFDDDSHFHYKHPYTPPPPTLFQAQVAGQHEQPADYTSCHLPVVSPRASTAPYAGFDSNPVARMCPPRTSALDADIIGNKDVSSPGPAVGTAFRDKRHERYYHPARRLYPTESGQVSYVGHTHSADITEYGRLAEGLGCHKVHPRAFSASSGERAEAVDFLGAGNTSSSADPCWPTKKSASWTVQSTSTRTVESALTEASTHLEAAIRFKDACLFQQGLLFENEVISVTCLVGTTVFPNQGVLHASIELSIVNNLLSGRACCPTGTTSNEMEAPTGFQSVRIEIESIEKDSLSFSVSPMVRAPFAGPRSPGRVIQAITATILQPFQLVPEVTLEAVLPDGTVKRSTFPLPLVITQFMSPVTLSPAAFMHLWFDGALHSRLMGIRLSRRLKTGDPSELLTIVTFNGKFRAIHGIKHRLAENSILSIGELAAIGNMPTNCCCLVRVWQGPFSAASMAKLEVKAQDRRVAAAVFELLVYAMEDEE</sequence>
<keyword evidence="1" id="KW-1133">Transmembrane helix</keyword>